<dbReference type="NCBIfam" id="TIGR01129">
    <property type="entry name" value="secD"/>
    <property type="match status" value="1"/>
</dbReference>
<sequence length="409" mass="44269">MKWSKLVTLLLVVAVFAALAGTTTTKLWKGIQLGLDLQGGFDVLYQVQPTATDKVTPEGVIATQQALERRANAFGGSEPNISIEGTDRIRVQLAGIQNQDEAKRILGEPAKLEFRAPDDKTVLLTGADLKSNARYQQDPNTGAAVVAVEFKEPKKFEDVTTKYLGQQVGIFLNDKPLSKPKIETVISTGQAVITGMANPQEATRLAQLLNAGALPYPIKELSSMSVGATLGQAALQKTLYAAVVAFALIFAFMIVVYRLPGLIANIALLMYIYLLLAVFDGLKIVLTLPGLAALVLGVGMAVDVNIIAYERIKDEFRSGKTLLSSVIMGQKRSMRTIIDANTTSLIAGAIMFWFGTGQVRGFAIAHMISILVTFLTAVLLSRWMLQLLIRSNLVKNPWWFGASKKGAAK</sequence>
<dbReference type="GO" id="GO:0015450">
    <property type="term" value="F:protein-transporting ATPase activity"/>
    <property type="evidence" value="ECO:0007669"/>
    <property type="project" value="InterPro"/>
</dbReference>
<comment type="similarity">
    <text evidence="9">Belongs to the SecD/SecF family. SecD subfamily.</text>
</comment>
<dbReference type="Pfam" id="PF21760">
    <property type="entry name" value="SecD_1st"/>
    <property type="match status" value="1"/>
</dbReference>
<evidence type="ECO:0000313" key="15">
    <source>
        <dbReference type="Proteomes" id="UP000593802"/>
    </source>
</evidence>
<dbReference type="GO" id="GO:0005886">
    <property type="term" value="C:plasma membrane"/>
    <property type="evidence" value="ECO:0007669"/>
    <property type="project" value="UniProtKB-SubCell"/>
</dbReference>
<comment type="function">
    <text evidence="9">Part of the Sec protein translocase complex. Interacts with the SecYEG preprotein conducting channel. SecDF uses the proton motive force (PMF) to complete protein translocation after the ATP-dependent function of SecA.</text>
</comment>
<dbReference type="PANTHER" id="PTHR30081">
    <property type="entry name" value="PROTEIN-EXPORT MEMBRANE PROTEIN SEC"/>
    <property type="match status" value="1"/>
</dbReference>
<reference evidence="14 15" key="1">
    <citation type="submission" date="2020-08" db="EMBL/GenBank/DDBJ databases">
        <title>Complete Genome Sequence of Effusibacillus dendaii Strain skT53, Isolated from Farmland soil.</title>
        <authorList>
            <person name="Konishi T."/>
            <person name="Kawasaki H."/>
        </authorList>
    </citation>
    <scope>NUCLEOTIDE SEQUENCE [LARGE SCALE GENOMIC DNA]</scope>
    <source>
        <strain evidence="15">skT53</strain>
    </source>
</reference>
<feature type="transmembrane region" description="Helical" evidence="9">
    <location>
        <begin position="362"/>
        <end position="385"/>
    </location>
</feature>
<evidence type="ECO:0000256" key="9">
    <source>
        <dbReference type="HAMAP-Rule" id="MF_01463"/>
    </source>
</evidence>
<feature type="chain" id="PRO_5032442464" description="Protein translocase subunit SecD" evidence="10">
    <location>
        <begin position="21"/>
        <end position="409"/>
    </location>
</feature>
<dbReference type="Pfam" id="PF02355">
    <property type="entry name" value="SecD_SecF_C"/>
    <property type="match status" value="1"/>
</dbReference>
<feature type="domain" description="SecDF P1 head subdomain" evidence="13">
    <location>
        <begin position="120"/>
        <end position="215"/>
    </location>
</feature>
<dbReference type="Gene3D" id="3.30.70.3220">
    <property type="match status" value="1"/>
</dbReference>
<feature type="transmembrane region" description="Helical" evidence="9">
    <location>
        <begin position="262"/>
        <end position="279"/>
    </location>
</feature>
<dbReference type="InterPro" id="IPR005791">
    <property type="entry name" value="SecD"/>
</dbReference>
<dbReference type="InterPro" id="IPR001036">
    <property type="entry name" value="Acrflvin-R"/>
</dbReference>
<dbReference type="Proteomes" id="UP000593802">
    <property type="component" value="Chromosome"/>
</dbReference>
<keyword evidence="15" id="KW-1185">Reference proteome</keyword>
<keyword evidence="6 9" id="KW-1133">Transmembrane helix</keyword>
<dbReference type="GO" id="GO:0006605">
    <property type="term" value="P:protein targeting"/>
    <property type="evidence" value="ECO:0007669"/>
    <property type="project" value="UniProtKB-UniRule"/>
</dbReference>
<feature type="signal peptide" evidence="10">
    <location>
        <begin position="1"/>
        <end position="20"/>
    </location>
</feature>
<dbReference type="EMBL" id="AP023366">
    <property type="protein sequence ID" value="BCJ88134.1"/>
    <property type="molecule type" value="Genomic_DNA"/>
</dbReference>
<dbReference type="Pfam" id="PF22599">
    <property type="entry name" value="SecDF_P1_head"/>
    <property type="match status" value="1"/>
</dbReference>
<comment type="subcellular location">
    <subcellularLocation>
        <location evidence="1 9">Cell membrane</location>
        <topology evidence="1 9">Multi-pass membrane protein</topology>
    </subcellularLocation>
</comment>
<dbReference type="Gene3D" id="1.20.1640.10">
    <property type="entry name" value="Multidrug efflux transporter AcrB transmembrane domain"/>
    <property type="match status" value="1"/>
</dbReference>
<keyword evidence="3 9" id="KW-1003">Cell membrane</keyword>
<keyword evidence="8 9" id="KW-0472">Membrane</keyword>
<feature type="transmembrane region" description="Helical" evidence="9">
    <location>
        <begin position="285"/>
        <end position="308"/>
    </location>
</feature>
<protein>
    <recommendedName>
        <fullName evidence="9">Protein translocase subunit SecD</fullName>
    </recommendedName>
</protein>
<keyword evidence="2 9" id="KW-0813">Transport</keyword>
<dbReference type="PANTHER" id="PTHR30081:SF1">
    <property type="entry name" value="PROTEIN TRANSLOCASE SUBUNIT SECD"/>
    <property type="match status" value="1"/>
</dbReference>
<evidence type="ECO:0000256" key="3">
    <source>
        <dbReference type="ARBA" id="ARBA00022475"/>
    </source>
</evidence>
<evidence type="ECO:0000256" key="8">
    <source>
        <dbReference type="ARBA" id="ARBA00023136"/>
    </source>
</evidence>
<dbReference type="AlphaFoldDB" id="A0A7I8DDD6"/>
<gene>
    <name evidence="9" type="primary">secD</name>
    <name evidence="14" type="ORF">skT53_31190</name>
</gene>
<dbReference type="InterPro" id="IPR022813">
    <property type="entry name" value="SecD/SecF_arch_bac"/>
</dbReference>
<dbReference type="PRINTS" id="PR00702">
    <property type="entry name" value="ACRIFLAVINRP"/>
</dbReference>
<dbReference type="NCBIfam" id="TIGR00916">
    <property type="entry name" value="2A0604s01"/>
    <property type="match status" value="1"/>
</dbReference>
<evidence type="ECO:0000259" key="11">
    <source>
        <dbReference type="Pfam" id="PF02355"/>
    </source>
</evidence>
<dbReference type="InterPro" id="IPR054384">
    <property type="entry name" value="SecDF_P1_head"/>
</dbReference>
<feature type="transmembrane region" description="Helical" evidence="9">
    <location>
        <begin position="239"/>
        <end position="257"/>
    </location>
</feature>
<comment type="caution">
    <text evidence="9">Lacks conserved residue(s) required for the propagation of feature annotation.</text>
</comment>
<dbReference type="InterPro" id="IPR055344">
    <property type="entry name" value="SecD_SecF_C_bact"/>
</dbReference>
<dbReference type="SUPFAM" id="SSF82866">
    <property type="entry name" value="Multidrug efflux transporter AcrB transmembrane domain"/>
    <property type="match status" value="1"/>
</dbReference>
<feature type="transmembrane region" description="Helical" evidence="9">
    <location>
        <begin position="337"/>
        <end position="356"/>
    </location>
</feature>
<dbReference type="GO" id="GO:0043952">
    <property type="term" value="P:protein transport by the Sec complex"/>
    <property type="evidence" value="ECO:0007669"/>
    <property type="project" value="UniProtKB-UniRule"/>
</dbReference>
<evidence type="ECO:0000256" key="2">
    <source>
        <dbReference type="ARBA" id="ARBA00022448"/>
    </source>
</evidence>
<dbReference type="KEGG" id="eff:skT53_31190"/>
<dbReference type="RefSeq" id="WP_200758790.1">
    <property type="nucleotide sequence ID" value="NZ_AP023366.1"/>
</dbReference>
<feature type="domain" description="Protein translocase subunit SecDF P1" evidence="12">
    <location>
        <begin position="64"/>
        <end position="118"/>
    </location>
</feature>
<dbReference type="FunFam" id="1.20.1640.10:FF:000004">
    <property type="entry name" value="Protein translocase subunit SecD"/>
    <property type="match status" value="1"/>
</dbReference>
<keyword evidence="10" id="KW-0732">Signal</keyword>
<evidence type="ECO:0000256" key="1">
    <source>
        <dbReference type="ARBA" id="ARBA00004651"/>
    </source>
</evidence>
<dbReference type="InterPro" id="IPR048631">
    <property type="entry name" value="SecD_1st"/>
</dbReference>
<proteinExistence type="inferred from homology"/>
<keyword evidence="5 9" id="KW-0653">Protein transport</keyword>
<evidence type="ECO:0000313" key="14">
    <source>
        <dbReference type="EMBL" id="BCJ88134.1"/>
    </source>
</evidence>
<dbReference type="GO" id="GO:0065002">
    <property type="term" value="P:intracellular protein transmembrane transport"/>
    <property type="evidence" value="ECO:0007669"/>
    <property type="project" value="UniProtKB-UniRule"/>
</dbReference>
<keyword evidence="4 9" id="KW-0812">Transmembrane</keyword>
<evidence type="ECO:0000256" key="6">
    <source>
        <dbReference type="ARBA" id="ARBA00022989"/>
    </source>
</evidence>
<name>A0A7I8DDD6_9BACL</name>
<evidence type="ECO:0000256" key="10">
    <source>
        <dbReference type="SAM" id="SignalP"/>
    </source>
</evidence>
<feature type="domain" description="Protein export membrane protein SecD/SecF C-terminal" evidence="11">
    <location>
        <begin position="219"/>
        <end position="387"/>
    </location>
</feature>
<evidence type="ECO:0000259" key="13">
    <source>
        <dbReference type="Pfam" id="PF22599"/>
    </source>
</evidence>
<evidence type="ECO:0000256" key="7">
    <source>
        <dbReference type="ARBA" id="ARBA00023010"/>
    </source>
</evidence>
<dbReference type="HAMAP" id="MF_01463_B">
    <property type="entry name" value="SecD_B"/>
    <property type="match status" value="1"/>
</dbReference>
<accession>A0A7I8DDD6</accession>
<comment type="subunit">
    <text evidence="9">Forms a complex with SecF. Part of the essential Sec protein translocation apparatus which comprises SecA, SecYEG and auxiliary proteins SecDF. Other proteins may also be involved.</text>
</comment>
<evidence type="ECO:0000256" key="4">
    <source>
        <dbReference type="ARBA" id="ARBA00022692"/>
    </source>
</evidence>
<evidence type="ECO:0000256" key="5">
    <source>
        <dbReference type="ARBA" id="ARBA00022927"/>
    </source>
</evidence>
<organism evidence="14 15">
    <name type="scientific">Effusibacillus dendaii</name>
    <dbReference type="NCBI Taxonomy" id="2743772"/>
    <lineage>
        <taxon>Bacteria</taxon>
        <taxon>Bacillati</taxon>
        <taxon>Bacillota</taxon>
        <taxon>Bacilli</taxon>
        <taxon>Bacillales</taxon>
        <taxon>Alicyclobacillaceae</taxon>
        <taxon>Effusibacillus</taxon>
    </lineage>
</organism>
<dbReference type="InterPro" id="IPR048634">
    <property type="entry name" value="SecD_SecF_C"/>
</dbReference>
<evidence type="ECO:0000259" key="12">
    <source>
        <dbReference type="Pfam" id="PF21760"/>
    </source>
</evidence>
<keyword evidence="7 9" id="KW-0811">Translocation</keyword>